<name>A0AAN3A2H3_BACO1</name>
<dbReference type="Proteomes" id="UP000005475">
    <property type="component" value="Unassembled WGS sequence"/>
</dbReference>
<evidence type="ECO:0000313" key="1">
    <source>
        <dbReference type="EMBL" id="EDO09059.1"/>
    </source>
</evidence>
<accession>A0AAN3A2H3</accession>
<gene>
    <name evidence="1" type="ORF">BACOVA_04917</name>
</gene>
<reference evidence="1 2" key="1">
    <citation type="submission" date="2007-03" db="EMBL/GenBank/DDBJ databases">
        <authorList>
            <person name="Fulton L."/>
            <person name="Clifton S."/>
            <person name="Fulton B."/>
            <person name="Xu J."/>
            <person name="Minx P."/>
            <person name="Pepin K.H."/>
            <person name="Johnson M."/>
            <person name="Thiruvilangam P."/>
            <person name="Bhonagiri V."/>
            <person name="Nash W.E."/>
            <person name="Mardis E.R."/>
            <person name="Wilson R.K."/>
        </authorList>
    </citation>
    <scope>NUCLEOTIDE SEQUENCE [LARGE SCALE GENOMIC DNA]</scope>
    <source>
        <strain evidence="2">ATCC 8483 / DSM 1896 / JCM 5824 / BCRC 10623 / CCUG 4943 / NCTC 11153</strain>
    </source>
</reference>
<reference evidence="2" key="2">
    <citation type="submission" date="2007-04" db="EMBL/GenBank/DDBJ databases">
        <title>Draft genome sequence of Bacteroides ovatus (ATCC 8483).</title>
        <authorList>
            <person name="Sudarsanam P."/>
            <person name="Ley R."/>
            <person name="Guruge J."/>
            <person name="Turnbaugh P.J."/>
            <person name="Mahowald M."/>
            <person name="Liep D."/>
            <person name="Gordon J."/>
        </authorList>
    </citation>
    <scope>NUCLEOTIDE SEQUENCE [LARGE SCALE GENOMIC DNA]</scope>
    <source>
        <strain evidence="2">ATCC 8483 / DSM 1896 / JCM 5824 / BCRC 10623 / CCUG 4943 / NCTC 11153</strain>
    </source>
</reference>
<comment type="caution">
    <text evidence="1">The sequence shown here is derived from an EMBL/GenBank/DDBJ whole genome shotgun (WGS) entry which is preliminary data.</text>
</comment>
<protein>
    <submittedName>
        <fullName evidence="1">Uncharacterized protein</fullName>
    </submittedName>
</protein>
<sequence>MITFEGHIFFVHGYTRGALFYPSPFFTPFLLNLTLSSLA</sequence>
<dbReference type="EMBL" id="AAXF02000054">
    <property type="protein sequence ID" value="EDO09059.1"/>
    <property type="molecule type" value="Genomic_DNA"/>
</dbReference>
<dbReference type="AlphaFoldDB" id="A0AAN3A2H3"/>
<organism evidence="1 2">
    <name type="scientific">Bacteroides ovatus (strain ATCC 8483 / DSM 1896 / JCM 5824 / BCRC 10623 / CCUG 4943 / NCTC 11153)</name>
    <dbReference type="NCBI Taxonomy" id="411476"/>
    <lineage>
        <taxon>Bacteria</taxon>
        <taxon>Pseudomonadati</taxon>
        <taxon>Bacteroidota</taxon>
        <taxon>Bacteroidia</taxon>
        <taxon>Bacteroidales</taxon>
        <taxon>Bacteroidaceae</taxon>
        <taxon>Bacteroides</taxon>
    </lineage>
</organism>
<evidence type="ECO:0000313" key="2">
    <source>
        <dbReference type="Proteomes" id="UP000005475"/>
    </source>
</evidence>
<proteinExistence type="predicted"/>